<proteinExistence type="predicted"/>
<evidence type="ECO:0000313" key="2">
    <source>
        <dbReference type="EMBL" id="KXS09857.1"/>
    </source>
</evidence>
<organism evidence="2 3">
    <name type="scientific">Gonapodya prolifera (strain JEL478)</name>
    <name type="common">Monoblepharis prolifera</name>
    <dbReference type="NCBI Taxonomy" id="1344416"/>
    <lineage>
        <taxon>Eukaryota</taxon>
        <taxon>Fungi</taxon>
        <taxon>Fungi incertae sedis</taxon>
        <taxon>Chytridiomycota</taxon>
        <taxon>Chytridiomycota incertae sedis</taxon>
        <taxon>Monoblepharidomycetes</taxon>
        <taxon>Monoblepharidales</taxon>
        <taxon>Gonapodyaceae</taxon>
        <taxon>Gonapodya</taxon>
    </lineage>
</organism>
<dbReference type="AlphaFoldDB" id="A0A138ZZC2"/>
<dbReference type="EMBL" id="KQ965847">
    <property type="protein sequence ID" value="KXS09857.1"/>
    <property type="molecule type" value="Genomic_DNA"/>
</dbReference>
<gene>
    <name evidence="2" type="ORF">M427DRAFT_204986</name>
</gene>
<feature type="compositionally biased region" description="Basic and acidic residues" evidence="1">
    <location>
        <begin position="71"/>
        <end position="81"/>
    </location>
</feature>
<feature type="region of interest" description="Disordered" evidence="1">
    <location>
        <begin position="18"/>
        <end position="81"/>
    </location>
</feature>
<name>A0A138ZZC2_GONPJ</name>
<reference evidence="2 3" key="1">
    <citation type="journal article" date="2015" name="Genome Biol. Evol.">
        <title>Phylogenomic analyses indicate that early fungi evolved digesting cell walls of algal ancestors of land plants.</title>
        <authorList>
            <person name="Chang Y."/>
            <person name="Wang S."/>
            <person name="Sekimoto S."/>
            <person name="Aerts A.L."/>
            <person name="Choi C."/>
            <person name="Clum A."/>
            <person name="LaButti K.M."/>
            <person name="Lindquist E.A."/>
            <person name="Yee Ngan C."/>
            <person name="Ohm R.A."/>
            <person name="Salamov A.A."/>
            <person name="Grigoriev I.V."/>
            <person name="Spatafora J.W."/>
            <person name="Berbee M.L."/>
        </authorList>
    </citation>
    <scope>NUCLEOTIDE SEQUENCE [LARGE SCALE GENOMIC DNA]</scope>
    <source>
        <strain evidence="2 3">JEL478</strain>
    </source>
</reference>
<evidence type="ECO:0000313" key="3">
    <source>
        <dbReference type="Proteomes" id="UP000070544"/>
    </source>
</evidence>
<accession>A0A138ZZC2</accession>
<keyword evidence="3" id="KW-1185">Reference proteome</keyword>
<evidence type="ECO:0000256" key="1">
    <source>
        <dbReference type="SAM" id="MobiDB-lite"/>
    </source>
</evidence>
<dbReference type="Proteomes" id="UP000070544">
    <property type="component" value="Unassembled WGS sequence"/>
</dbReference>
<sequence length="203" mass="23208">MLRDADVILLAGSGAPWSNASKSARTRNRVNNNGTVKLHLPPVSAEHSPDSSSRTTDDIDSELASTRKSGRRVEPQSESREKAFKSNDALYDSGAAVEFAGIYRKLWRLIATLTPGQRLPRSCRSSQLFFWYTIPKKNWFWRYSYRWPTIDNSWNQELVGSPTRAEAVVIKRTCYQNWSFSKVNRRLQGILEHSTNKLENVTK</sequence>
<protein>
    <submittedName>
        <fullName evidence="2">Uncharacterized protein</fullName>
    </submittedName>
</protein>